<sequence length="278" mass="31384">MSSSIEVIMVSCNTCEKTARCLALLLKYTDVPFHIWVIDNASTDGSQEMLRTYQHMHPACVTVIENTTNVGYAPAIHQVYVDLHPTSDLCYVNSDVYVGPQWTSRLQRHLMHDPQIAAVAPIGRGIGGRQDLDHKGREWAGNAYSEAVLLAVNATLESVIPCAVTAKTLQGTLLYIRRSAHEEIGGLDPECICGADDADWCLRARLAGWKLVIALDTFVWHDDHSSFRRLEDQGEQWIDCSWAYFNQKWAGRLDHLTWVDLMENATPTDDPVYRYEEF</sequence>
<dbReference type="EMBL" id="JALBUF010000014">
    <property type="protein sequence ID" value="MCI0184444.1"/>
    <property type="molecule type" value="Genomic_DNA"/>
</dbReference>
<protein>
    <recommendedName>
        <fullName evidence="5">Glycosyltransferase 2-like domain-containing protein</fullName>
    </recommendedName>
</protein>
<dbReference type="InterPro" id="IPR029044">
    <property type="entry name" value="Nucleotide-diphossugar_trans"/>
</dbReference>
<dbReference type="SUPFAM" id="SSF53448">
    <property type="entry name" value="Nucleotide-diphospho-sugar transferases"/>
    <property type="match status" value="1"/>
</dbReference>
<keyword evidence="7" id="KW-1185">Reference proteome</keyword>
<dbReference type="Gene3D" id="3.90.550.10">
    <property type="entry name" value="Spore Coat Polysaccharide Biosynthesis Protein SpsA, Chain A"/>
    <property type="match status" value="1"/>
</dbReference>
<evidence type="ECO:0000256" key="1">
    <source>
        <dbReference type="ARBA" id="ARBA00004776"/>
    </source>
</evidence>
<dbReference type="Proteomes" id="UP001139263">
    <property type="component" value="Unassembled WGS sequence"/>
</dbReference>
<evidence type="ECO:0000259" key="5">
    <source>
        <dbReference type="Pfam" id="PF00535"/>
    </source>
</evidence>
<dbReference type="InterPro" id="IPR001173">
    <property type="entry name" value="Glyco_trans_2-like"/>
</dbReference>
<evidence type="ECO:0000313" key="6">
    <source>
        <dbReference type="EMBL" id="MCI0184444.1"/>
    </source>
</evidence>
<comment type="similarity">
    <text evidence="2">Belongs to the glycosyltransferase 2 family.</text>
</comment>
<reference evidence="6" key="1">
    <citation type="submission" date="2022-03" db="EMBL/GenBank/DDBJ databases">
        <title>Draft Genome Sequence of Firmicute Strain S0AB, a Heterotrophic Iron/Sulfur-Oxidizing Extreme Acidophile.</title>
        <authorList>
            <person name="Vergara E."/>
            <person name="Pakostova E."/>
            <person name="Johnson D.B."/>
            <person name="Holmes D.S."/>
        </authorList>
    </citation>
    <scope>NUCLEOTIDE SEQUENCE</scope>
    <source>
        <strain evidence="6">S0AB</strain>
    </source>
</reference>
<organism evidence="6 7">
    <name type="scientific">Sulfoacidibacillus ferrooxidans</name>
    <dbReference type="NCBI Taxonomy" id="2005001"/>
    <lineage>
        <taxon>Bacteria</taxon>
        <taxon>Bacillati</taxon>
        <taxon>Bacillota</taxon>
        <taxon>Bacilli</taxon>
        <taxon>Bacillales</taxon>
        <taxon>Alicyclobacillaceae</taxon>
        <taxon>Sulfoacidibacillus</taxon>
    </lineage>
</organism>
<keyword evidence="4" id="KW-0808">Transferase</keyword>
<dbReference type="GO" id="GO:0016757">
    <property type="term" value="F:glycosyltransferase activity"/>
    <property type="evidence" value="ECO:0007669"/>
    <property type="project" value="UniProtKB-KW"/>
</dbReference>
<comment type="caution">
    <text evidence="6">The sequence shown here is derived from an EMBL/GenBank/DDBJ whole genome shotgun (WGS) entry which is preliminary data.</text>
</comment>
<comment type="pathway">
    <text evidence="1">Cell wall biogenesis; cell wall polysaccharide biosynthesis.</text>
</comment>
<dbReference type="RefSeq" id="WP_241716125.1">
    <property type="nucleotide sequence ID" value="NZ_JALBUF010000014.1"/>
</dbReference>
<proteinExistence type="inferred from homology"/>
<dbReference type="AlphaFoldDB" id="A0A9X1VBJ3"/>
<feature type="domain" description="Glycosyltransferase 2-like" evidence="5">
    <location>
        <begin position="7"/>
        <end position="136"/>
    </location>
</feature>
<name>A0A9X1VBJ3_9BACL</name>
<evidence type="ECO:0000256" key="4">
    <source>
        <dbReference type="ARBA" id="ARBA00022679"/>
    </source>
</evidence>
<dbReference type="PANTHER" id="PTHR43179">
    <property type="entry name" value="RHAMNOSYLTRANSFERASE WBBL"/>
    <property type="match status" value="1"/>
</dbReference>
<evidence type="ECO:0000256" key="2">
    <source>
        <dbReference type="ARBA" id="ARBA00006739"/>
    </source>
</evidence>
<dbReference type="Pfam" id="PF00535">
    <property type="entry name" value="Glycos_transf_2"/>
    <property type="match status" value="1"/>
</dbReference>
<dbReference type="PANTHER" id="PTHR43179:SF12">
    <property type="entry name" value="GALACTOFURANOSYLTRANSFERASE GLFT2"/>
    <property type="match status" value="1"/>
</dbReference>
<evidence type="ECO:0000313" key="7">
    <source>
        <dbReference type="Proteomes" id="UP001139263"/>
    </source>
</evidence>
<keyword evidence="3" id="KW-0328">Glycosyltransferase</keyword>
<gene>
    <name evidence="6" type="ORF">MM817_02741</name>
</gene>
<accession>A0A9X1VBJ3</accession>
<evidence type="ECO:0000256" key="3">
    <source>
        <dbReference type="ARBA" id="ARBA00022676"/>
    </source>
</evidence>